<comment type="subcellular location">
    <subcellularLocation>
        <location evidence="1">Nucleus</location>
    </subcellularLocation>
</comment>
<dbReference type="Gene3D" id="2.60.40.1490">
    <property type="entry name" value="Histone chaperone ASF1-like"/>
    <property type="match status" value="1"/>
</dbReference>
<dbReference type="GO" id="GO:0006335">
    <property type="term" value="P:DNA replication-dependent chromatin assembly"/>
    <property type="evidence" value="ECO:0007669"/>
    <property type="project" value="TreeGrafter"/>
</dbReference>
<evidence type="ECO:0000256" key="2">
    <source>
        <dbReference type="ARBA" id="ARBA00006051"/>
    </source>
</evidence>
<dbReference type="PANTHER" id="PTHR12040:SF0">
    <property type="entry name" value="HISTONE CHAPERONE ASF1"/>
    <property type="match status" value="1"/>
</dbReference>
<evidence type="ECO:0000256" key="1">
    <source>
        <dbReference type="ARBA" id="ARBA00004123"/>
    </source>
</evidence>
<dbReference type="GO" id="GO:0000785">
    <property type="term" value="C:chromatin"/>
    <property type="evidence" value="ECO:0007669"/>
    <property type="project" value="TreeGrafter"/>
</dbReference>
<evidence type="ECO:0000256" key="6">
    <source>
        <dbReference type="ARBA" id="ARBA00023242"/>
    </source>
</evidence>
<keyword evidence="6" id="KW-0539">Nucleus</keyword>
<comment type="similarity">
    <text evidence="2">Belongs to the ASF1 family.</text>
</comment>
<feature type="compositionally biased region" description="Polar residues" evidence="8">
    <location>
        <begin position="192"/>
        <end position="201"/>
    </location>
</feature>
<evidence type="ECO:0000256" key="4">
    <source>
        <dbReference type="ARBA" id="ARBA00023163"/>
    </source>
</evidence>
<dbReference type="STRING" id="27349.A0A0L6VJR2"/>
<gene>
    <name evidence="9" type="ORF">VP01_1479g3</name>
</gene>
<dbReference type="PANTHER" id="PTHR12040">
    <property type="entry name" value="ANTI-SILENCING PROTEIN 1"/>
    <property type="match status" value="1"/>
</dbReference>
<dbReference type="EMBL" id="LAVV01005330">
    <property type="protein sequence ID" value="KNZ60944.1"/>
    <property type="molecule type" value="Genomic_DNA"/>
</dbReference>
<protein>
    <recommendedName>
        <fullName evidence="7">Anti-silencing function protein 1</fullName>
    </recommendedName>
</protein>
<keyword evidence="5" id="KW-0143">Chaperone</keyword>
<accession>A0A0L6VJR2</accession>
<reference evidence="9 10" key="1">
    <citation type="submission" date="2015-08" db="EMBL/GenBank/DDBJ databases">
        <title>Next Generation Sequencing and Analysis of the Genome of Puccinia sorghi L Schw, the Causal Agent of Maize Common Rust.</title>
        <authorList>
            <person name="Rochi L."/>
            <person name="Burguener G."/>
            <person name="Darino M."/>
            <person name="Turjanski A."/>
            <person name="Kreff E."/>
            <person name="Dieguez M.J."/>
            <person name="Sacco F."/>
        </authorList>
    </citation>
    <scope>NUCLEOTIDE SEQUENCE [LARGE SCALE GENOMIC DNA]</scope>
    <source>
        <strain evidence="9 10">RO10H11247</strain>
    </source>
</reference>
<dbReference type="InterPro" id="IPR006818">
    <property type="entry name" value="ASF1-like"/>
</dbReference>
<dbReference type="GO" id="GO:0005634">
    <property type="term" value="C:nucleus"/>
    <property type="evidence" value="ECO:0007669"/>
    <property type="project" value="UniProtKB-SubCell"/>
</dbReference>
<dbReference type="GO" id="GO:0042393">
    <property type="term" value="F:histone binding"/>
    <property type="evidence" value="ECO:0007669"/>
    <property type="project" value="TreeGrafter"/>
</dbReference>
<evidence type="ECO:0000256" key="8">
    <source>
        <dbReference type="SAM" id="MobiDB-lite"/>
    </source>
</evidence>
<keyword evidence="10" id="KW-1185">Reference proteome</keyword>
<name>A0A0L6VJR2_9BASI</name>
<dbReference type="Pfam" id="PF04729">
    <property type="entry name" value="ASF1_hist_chap"/>
    <property type="match status" value="1"/>
</dbReference>
<dbReference type="SUPFAM" id="SSF101546">
    <property type="entry name" value="ASF1-like"/>
    <property type="match status" value="1"/>
</dbReference>
<keyword evidence="3" id="KW-0805">Transcription regulation</keyword>
<evidence type="ECO:0000313" key="9">
    <source>
        <dbReference type="EMBL" id="KNZ60944.1"/>
    </source>
</evidence>
<dbReference type="OrthoDB" id="29755at2759"/>
<evidence type="ECO:0000313" key="10">
    <source>
        <dbReference type="Proteomes" id="UP000037035"/>
    </source>
</evidence>
<comment type="caution">
    <text evidence="9">The sequence shown here is derived from an EMBL/GenBank/DDBJ whole genome shotgun (WGS) entry which is preliminary data.</text>
</comment>
<evidence type="ECO:0000256" key="3">
    <source>
        <dbReference type="ARBA" id="ARBA00023015"/>
    </source>
</evidence>
<feature type="region of interest" description="Disordered" evidence="8">
    <location>
        <begin position="184"/>
        <end position="214"/>
    </location>
</feature>
<dbReference type="Proteomes" id="UP000037035">
    <property type="component" value="Unassembled WGS sequence"/>
</dbReference>
<keyword evidence="4" id="KW-0804">Transcription</keyword>
<organism evidence="9 10">
    <name type="scientific">Puccinia sorghi</name>
    <dbReference type="NCBI Taxonomy" id="27349"/>
    <lineage>
        <taxon>Eukaryota</taxon>
        <taxon>Fungi</taxon>
        <taxon>Dikarya</taxon>
        <taxon>Basidiomycota</taxon>
        <taxon>Pucciniomycotina</taxon>
        <taxon>Pucciniomycetes</taxon>
        <taxon>Pucciniales</taxon>
        <taxon>Pucciniaceae</taxon>
        <taxon>Puccinia</taxon>
    </lineage>
</organism>
<proteinExistence type="inferred from homology"/>
<dbReference type="InterPro" id="IPR036747">
    <property type="entry name" value="ASF1-like_sf"/>
</dbReference>
<dbReference type="VEuPathDB" id="FungiDB:VP01_1479g3"/>
<dbReference type="AlphaFoldDB" id="A0A0L6VJR2"/>
<evidence type="ECO:0000256" key="7">
    <source>
        <dbReference type="ARBA" id="ARBA00032776"/>
    </source>
</evidence>
<sequence>MSIINITDIQVLENPAKFTDPYRFKITFECIAPLEDDIEWKLIYVGSPQTTDKDQELDTCMVGPVPAAAPDPRQIPTNDIVGVTVILLTASYKSKEFVRVGYYVNTEYDTPELRELYPDTELVTDEMLQKRPDPPIIAQLVRNVLAEKPRVTRFKIMWDLPSQPEPEQPVAKEGEPVSLFAPIPLEQEAPPVTSTSTNPSAAQKIVPQSMPANS</sequence>
<evidence type="ECO:0000256" key="5">
    <source>
        <dbReference type="ARBA" id="ARBA00023186"/>
    </source>
</evidence>